<organism evidence="9 10">
    <name type="scientific">Hallella multisaccharivorax DSM 17128</name>
    <dbReference type="NCBI Taxonomy" id="688246"/>
    <lineage>
        <taxon>Bacteria</taxon>
        <taxon>Pseudomonadati</taxon>
        <taxon>Bacteroidota</taxon>
        <taxon>Bacteroidia</taxon>
        <taxon>Bacteroidales</taxon>
        <taxon>Prevotellaceae</taxon>
        <taxon>Hallella</taxon>
    </lineage>
</organism>
<evidence type="ECO:0000259" key="7">
    <source>
        <dbReference type="Pfam" id="PF07980"/>
    </source>
</evidence>
<keyword evidence="5" id="KW-0998">Cell outer membrane</keyword>
<dbReference type="RefSeq" id="WP_007573434.1">
    <property type="nucleotide sequence ID" value="NZ_BPTS01000001.1"/>
</dbReference>
<reference evidence="10" key="1">
    <citation type="journal article" date="2011" name="Stand. Genomic Sci.">
        <title>Non-contiguous finished genome sequence of the opportunistic oral pathogen Prevotella multisaccharivorax type strain (PPPA20).</title>
        <authorList>
            <person name="Pati A."/>
            <person name="Gronow S."/>
            <person name="Lu M."/>
            <person name="Lapidus A."/>
            <person name="Nolan M."/>
            <person name="Lucas S."/>
            <person name="Hammon N."/>
            <person name="Deshpande S."/>
            <person name="Cheng J.F."/>
            <person name="Tapia R."/>
            <person name="Han C."/>
            <person name="Goodwin L."/>
            <person name="Pitluck S."/>
            <person name="Liolios K."/>
            <person name="Pagani I."/>
            <person name="Mavromatis K."/>
            <person name="Mikhailova N."/>
            <person name="Huntemann M."/>
            <person name="Chen A."/>
            <person name="Palaniappan K."/>
            <person name="Land M."/>
            <person name="Hauser L."/>
            <person name="Detter J.C."/>
            <person name="Brambilla E.M."/>
            <person name="Rohde M."/>
            <person name="Goker M."/>
            <person name="Woyke T."/>
            <person name="Bristow J."/>
            <person name="Eisen J.A."/>
            <person name="Markowitz V."/>
            <person name="Hugenholtz P."/>
            <person name="Kyrpides N.C."/>
            <person name="Klenk H.P."/>
            <person name="Ivanova N."/>
        </authorList>
    </citation>
    <scope>NUCLEOTIDE SEQUENCE [LARGE SCALE GENOMIC DNA]</scope>
    <source>
        <strain evidence="10">DSM 17128</strain>
    </source>
</reference>
<dbReference type="EMBL" id="GL945017">
    <property type="protein sequence ID" value="EGN56358.1"/>
    <property type="molecule type" value="Genomic_DNA"/>
</dbReference>
<dbReference type="SUPFAM" id="SSF48452">
    <property type="entry name" value="TPR-like"/>
    <property type="match status" value="1"/>
</dbReference>
<dbReference type="PROSITE" id="PS51257">
    <property type="entry name" value="PROKAR_LIPOPROTEIN"/>
    <property type="match status" value="1"/>
</dbReference>
<dbReference type="GO" id="GO:0009279">
    <property type="term" value="C:cell outer membrane"/>
    <property type="evidence" value="ECO:0007669"/>
    <property type="project" value="UniProtKB-SubCell"/>
</dbReference>
<keyword evidence="10" id="KW-1185">Reference proteome</keyword>
<name>F8N7D1_9BACT</name>
<protein>
    <submittedName>
        <fullName evidence="9">RagB/SusD domain-containing protein</fullName>
    </submittedName>
</protein>
<evidence type="ECO:0000256" key="1">
    <source>
        <dbReference type="ARBA" id="ARBA00004442"/>
    </source>
</evidence>
<comment type="similarity">
    <text evidence="2">Belongs to the SusD family.</text>
</comment>
<feature type="domain" description="SusD-like N-terminal" evidence="8">
    <location>
        <begin position="96"/>
        <end position="220"/>
    </location>
</feature>
<evidence type="ECO:0000256" key="2">
    <source>
        <dbReference type="ARBA" id="ARBA00006275"/>
    </source>
</evidence>
<dbReference type="Gene3D" id="1.25.40.390">
    <property type="match status" value="1"/>
</dbReference>
<dbReference type="Pfam" id="PF07980">
    <property type="entry name" value="SusD_RagB"/>
    <property type="match status" value="1"/>
</dbReference>
<evidence type="ECO:0000313" key="9">
    <source>
        <dbReference type="EMBL" id="EGN56358.1"/>
    </source>
</evidence>
<dbReference type="InterPro" id="IPR011990">
    <property type="entry name" value="TPR-like_helical_dom_sf"/>
</dbReference>
<evidence type="ECO:0000256" key="6">
    <source>
        <dbReference type="SAM" id="SignalP"/>
    </source>
</evidence>
<evidence type="ECO:0000256" key="3">
    <source>
        <dbReference type="ARBA" id="ARBA00022729"/>
    </source>
</evidence>
<feature type="chain" id="PRO_5003381114" evidence="6">
    <location>
        <begin position="27"/>
        <end position="568"/>
    </location>
</feature>
<dbReference type="InterPro" id="IPR033985">
    <property type="entry name" value="SusD-like_N"/>
</dbReference>
<keyword evidence="4" id="KW-0472">Membrane</keyword>
<gene>
    <name evidence="9" type="ORF">Premu_0901</name>
</gene>
<evidence type="ECO:0000313" key="10">
    <source>
        <dbReference type="Proteomes" id="UP000002772"/>
    </source>
</evidence>
<dbReference type="eggNOG" id="COG3637">
    <property type="taxonomic scope" value="Bacteria"/>
</dbReference>
<dbReference type="STRING" id="688246.Premu_0901"/>
<keyword evidence="3 6" id="KW-0732">Signal</keyword>
<comment type="subcellular location">
    <subcellularLocation>
        <location evidence="1">Cell outer membrane</location>
    </subcellularLocation>
</comment>
<proteinExistence type="inferred from homology"/>
<evidence type="ECO:0000256" key="4">
    <source>
        <dbReference type="ARBA" id="ARBA00023136"/>
    </source>
</evidence>
<dbReference type="HOGENOM" id="CLU_015553_1_2_10"/>
<evidence type="ECO:0000259" key="8">
    <source>
        <dbReference type="Pfam" id="PF14322"/>
    </source>
</evidence>
<dbReference type="Proteomes" id="UP000002772">
    <property type="component" value="Unassembled WGS sequence"/>
</dbReference>
<sequence>MKRNIIKGSIIAAVIALGAVSMTSCTDLTETVYSELPGNTTFTKDQIQAQYGVIYDRLRDMYNGWESYQDISEECCDLIMTPFRYETSGWGAQYVSLHKHEFNSTINHLYRPWMSCYQGITTCNQLLDDANISSNDESKAELRAYRALFYYVLFDLWRNIPVQTTLKVPSGYMPSQVAPDSTYDFIVNELNEAKPFLPKTNELGQMNYWTACMVLAKMYLNRNAWFPTKPEDKTFYEKAYKEVNEVIDGGVYQLDDDYLTPFKAKVGGVSSSKETIFALVYDSKYAGMGTNYYSKWFLSGSQDIFGTKRDGWNGSACIPQFFATYDADDTRKTDCWVWGPQKSIKDGKQIYINGKALNYTVDVYAIEKPGAASMQGARLKKYEIQSGENSVNDDDVPFFRLTDAYFIKAECLLRLGGYNGETEQTAADIITMCRKRDFKDHPEKAIRTVEQLKGPSVYDYGLRETQGEYDKETGELKNMQKVETHEGGSDIQFGGLLDDLAWEFVYEHHRRQDLIRFKMNNGCNVFNGKSWFGKSANTNAQDHHLDIFPILKDNLQANTKLKQNAGYN</sequence>
<feature type="domain" description="RagB/SusD" evidence="7">
    <location>
        <begin position="324"/>
        <end position="567"/>
    </location>
</feature>
<feature type="signal peptide" evidence="6">
    <location>
        <begin position="1"/>
        <end position="26"/>
    </location>
</feature>
<dbReference type="AlphaFoldDB" id="F8N7D1"/>
<dbReference type="InterPro" id="IPR012944">
    <property type="entry name" value="SusD_RagB_dom"/>
</dbReference>
<dbReference type="Pfam" id="PF14322">
    <property type="entry name" value="SusD-like_3"/>
    <property type="match status" value="1"/>
</dbReference>
<accession>F8N7D1</accession>
<dbReference type="OrthoDB" id="5694214at2"/>
<evidence type="ECO:0000256" key="5">
    <source>
        <dbReference type="ARBA" id="ARBA00023237"/>
    </source>
</evidence>